<dbReference type="GO" id="GO:0016788">
    <property type="term" value="F:hydrolase activity, acting on ester bonds"/>
    <property type="evidence" value="ECO:0007669"/>
    <property type="project" value="UniProtKB-ARBA"/>
</dbReference>
<name>A0A5S5DLQ8_9SPHI</name>
<accession>A0A5S5DLQ8</accession>
<evidence type="ECO:0000313" key="2">
    <source>
        <dbReference type="EMBL" id="TYP96308.1"/>
    </source>
</evidence>
<sequence>MKKLLLLLISLLCYTAYIYAVPLAAADSIVKILAIGNSFSEDAIENHLHELAAASDKKTVIGNLYIGGAPLSLHVENVRNNNAHYSYRKIAVDGTKTTTSNVSIAQALADEDWDYISFQQASPLSGKYETIVASLPELITYVRTQVGSSPRFVYHQTWAYQQNSQHEGFKNYNRDQIAMYKAIAETSKKVSKLGFFEHLVPAGTAIQNARTSSMGDTYTRDGYHLQLDYGRFTAACTWFEKIFGEDVRKNSYKPNNVTDVQAIIAKEAAHKAVRKPYRISAVRH</sequence>
<dbReference type="InterPro" id="IPR032616">
    <property type="entry name" value="DUF4886"/>
</dbReference>
<evidence type="ECO:0000259" key="1">
    <source>
        <dbReference type="Pfam" id="PF16227"/>
    </source>
</evidence>
<protein>
    <submittedName>
        <fullName evidence="2">Uncharacterized protein DUF4886</fullName>
    </submittedName>
</protein>
<dbReference type="AlphaFoldDB" id="A0A5S5DLQ8"/>
<comment type="caution">
    <text evidence="2">The sequence shown here is derived from an EMBL/GenBank/DDBJ whole genome shotgun (WGS) entry which is preliminary data.</text>
</comment>
<dbReference type="RefSeq" id="WP_148908108.1">
    <property type="nucleotide sequence ID" value="NZ_VNHX01000006.1"/>
</dbReference>
<keyword evidence="3" id="KW-1185">Reference proteome</keyword>
<feature type="domain" description="DUF4886" evidence="1">
    <location>
        <begin position="31"/>
        <end position="272"/>
    </location>
</feature>
<proteinExistence type="predicted"/>
<dbReference type="InterPro" id="IPR036514">
    <property type="entry name" value="SGNH_hydro_sf"/>
</dbReference>
<dbReference type="EMBL" id="VNHX01000006">
    <property type="protein sequence ID" value="TYP96308.1"/>
    <property type="molecule type" value="Genomic_DNA"/>
</dbReference>
<dbReference type="OrthoDB" id="265974at2"/>
<gene>
    <name evidence="2" type="ORF">BC792_10615</name>
</gene>
<reference evidence="2 3" key="1">
    <citation type="submission" date="2019-07" db="EMBL/GenBank/DDBJ databases">
        <title>Genomic Encyclopedia of Archaeal and Bacterial Type Strains, Phase II (KMG-II): from individual species to whole genera.</title>
        <authorList>
            <person name="Goeker M."/>
        </authorList>
    </citation>
    <scope>NUCLEOTIDE SEQUENCE [LARGE SCALE GENOMIC DNA]</scope>
    <source>
        <strain evidence="2 3">DSM 18850</strain>
    </source>
</reference>
<dbReference type="Gene3D" id="3.40.50.1110">
    <property type="entry name" value="SGNH hydrolase"/>
    <property type="match status" value="1"/>
</dbReference>
<dbReference type="Proteomes" id="UP000325105">
    <property type="component" value="Unassembled WGS sequence"/>
</dbReference>
<dbReference type="Pfam" id="PF16227">
    <property type="entry name" value="DUF4886"/>
    <property type="match status" value="1"/>
</dbReference>
<evidence type="ECO:0000313" key="3">
    <source>
        <dbReference type="Proteomes" id="UP000325105"/>
    </source>
</evidence>
<organism evidence="2 3">
    <name type="scientific">Sphingobacterium allocomposti</name>
    <dbReference type="NCBI Taxonomy" id="415956"/>
    <lineage>
        <taxon>Bacteria</taxon>
        <taxon>Pseudomonadati</taxon>
        <taxon>Bacteroidota</taxon>
        <taxon>Sphingobacteriia</taxon>
        <taxon>Sphingobacteriales</taxon>
        <taxon>Sphingobacteriaceae</taxon>
        <taxon>Sphingobacterium</taxon>
    </lineage>
</organism>